<feature type="transmembrane region" description="Helical" evidence="10">
    <location>
        <begin position="306"/>
        <end position="330"/>
    </location>
</feature>
<keyword evidence="3 10" id="KW-1003">Cell membrane</keyword>
<proteinExistence type="inferred from homology"/>
<evidence type="ECO:0000256" key="3">
    <source>
        <dbReference type="ARBA" id="ARBA00022475"/>
    </source>
</evidence>
<reference evidence="12 13" key="1">
    <citation type="submission" date="2022-10" db="EMBL/GenBank/DDBJ databases">
        <title>Paenibacillus description and whole genome data of maize root bacterial community.</title>
        <authorList>
            <person name="Marton D."/>
            <person name="Farkas M."/>
            <person name="Cserhati M."/>
        </authorList>
    </citation>
    <scope>NUCLEOTIDE SEQUENCE [LARGE SCALE GENOMIC DNA]</scope>
    <source>
        <strain evidence="12 13">P96</strain>
    </source>
</reference>
<gene>
    <name evidence="12" type="ORF">OIN60_18940</name>
</gene>
<feature type="transmembrane region" description="Helical" evidence="10">
    <location>
        <begin position="113"/>
        <end position="134"/>
    </location>
</feature>
<dbReference type="InterPro" id="IPR018422">
    <property type="entry name" value="Cation/H_exchanger_CPA1"/>
</dbReference>
<keyword evidence="4 10" id="KW-0812">Transmembrane</keyword>
<accession>A0ABT9FVQ1</accession>
<keyword evidence="7 10" id="KW-0406">Ion transport</keyword>
<evidence type="ECO:0000256" key="9">
    <source>
        <dbReference type="ARBA" id="ARBA00023201"/>
    </source>
</evidence>
<dbReference type="InterPro" id="IPR004705">
    <property type="entry name" value="Cation/H_exchanger_CPA1_bac"/>
</dbReference>
<dbReference type="Gene3D" id="6.10.140.1330">
    <property type="match status" value="1"/>
</dbReference>
<evidence type="ECO:0000256" key="7">
    <source>
        <dbReference type="ARBA" id="ARBA00023065"/>
    </source>
</evidence>
<feature type="transmembrane region" description="Helical" evidence="10">
    <location>
        <begin position="155"/>
        <end position="174"/>
    </location>
</feature>
<comment type="caution">
    <text evidence="12">The sequence shown here is derived from an EMBL/GenBank/DDBJ whole genome shotgun (WGS) entry which is preliminary data.</text>
</comment>
<evidence type="ECO:0000256" key="2">
    <source>
        <dbReference type="ARBA" id="ARBA00022448"/>
    </source>
</evidence>
<feature type="transmembrane region" description="Helical" evidence="10">
    <location>
        <begin position="186"/>
        <end position="208"/>
    </location>
</feature>
<dbReference type="RefSeq" id="WP_305756420.1">
    <property type="nucleotide sequence ID" value="NZ_JAPCKK010000030.1"/>
</dbReference>
<evidence type="ECO:0000259" key="11">
    <source>
        <dbReference type="Pfam" id="PF00999"/>
    </source>
</evidence>
<comment type="function">
    <text evidence="10">Na(+)/H(+) antiporter that extrudes sodium in exchange for external protons.</text>
</comment>
<evidence type="ECO:0000256" key="8">
    <source>
        <dbReference type="ARBA" id="ARBA00023136"/>
    </source>
</evidence>
<comment type="caution">
    <text evidence="10">Lacks conserved residue(s) required for the propagation of feature annotation.</text>
</comment>
<evidence type="ECO:0000256" key="10">
    <source>
        <dbReference type="RuleBase" id="RU366002"/>
    </source>
</evidence>
<keyword evidence="8 10" id="KW-0472">Membrane</keyword>
<keyword evidence="2 10" id="KW-0813">Transport</keyword>
<organism evidence="12 13">
    <name type="scientific">Paenibacillus zeirhizosphaerae</name>
    <dbReference type="NCBI Taxonomy" id="2987519"/>
    <lineage>
        <taxon>Bacteria</taxon>
        <taxon>Bacillati</taxon>
        <taxon>Bacillota</taxon>
        <taxon>Bacilli</taxon>
        <taxon>Bacillales</taxon>
        <taxon>Paenibacillaceae</taxon>
        <taxon>Paenibacillus</taxon>
    </lineage>
</organism>
<evidence type="ECO:0000256" key="5">
    <source>
        <dbReference type="ARBA" id="ARBA00022989"/>
    </source>
</evidence>
<keyword evidence="9 10" id="KW-0739">Sodium transport</keyword>
<evidence type="ECO:0000256" key="1">
    <source>
        <dbReference type="ARBA" id="ARBA00004651"/>
    </source>
</evidence>
<dbReference type="PANTHER" id="PTHR10110:SF86">
    <property type="entry name" value="SODIUM_HYDROGEN EXCHANGER 7"/>
    <property type="match status" value="1"/>
</dbReference>
<evidence type="ECO:0000256" key="4">
    <source>
        <dbReference type="ARBA" id="ARBA00022692"/>
    </source>
</evidence>
<sequence>MDLLMIVLLLMVGLLISNIVSHYVPAIPTALIQVALGIIITLIPGNYSFEMNAEWFLLLFVAPILYNDGRHFPQKELWGMKTLILGNAFFLVILTTIGCGYVIHYLIPSIPLAAAFALGAILSPTDPVAVTGIAKRIKIPDQVMVLVKGESLINDASGLVAFKFAIAAVVTGYFSLKEAILDFSYVFLAGAFSGLVLGIIVTSIRFRLRKAGIHDATFHTLLQILTPFAIYIVTEHFLHASGVIAVVIAGIVHSTVKQYTETFIAEEQVLTENTWSMVLFILNGFVFFLLGMNVPSSMMDILSQPYIGGWLALGYVAAVGVTILVIRLVWSLLTSQYTYYVANNKEGEKPQLKKDLITTLTGVRGAVTMAGVLSIPLSLANGNTFPERSLIIFIAAGVILLLLVLATVFLPLLSNGEKDEEQADESELGAAKIKLLLVAIRKIKVEMNDNNKPAAVGLMQEYTLNFQRNLSGQHNNDKYVTKFNRKINEIRMLAINIQRQHVSDLLSNEKIDILVYDRVMQFFDMQEAALEYNLRSGAKFFIKRIKHAIVHIARRFRQREYSNQDTWREITQVQIQAMKAAITSLEDHAKTLQQPEYLYAVMLDYENILGRFKRINDNHDELFEKQKEELRLKVIDAERYAIRKMYETGEINKEQEKKLRRNSNFIESVLLYEHIE</sequence>
<feature type="transmembrane region" description="Helical" evidence="10">
    <location>
        <begin position="6"/>
        <end position="24"/>
    </location>
</feature>
<name>A0ABT9FVQ1_9BACL</name>
<feature type="transmembrane region" description="Helical" evidence="10">
    <location>
        <begin position="228"/>
        <end position="254"/>
    </location>
</feature>
<dbReference type="Proteomes" id="UP001241848">
    <property type="component" value="Unassembled WGS sequence"/>
</dbReference>
<dbReference type="NCBIfam" id="TIGR00831">
    <property type="entry name" value="a_cpa1"/>
    <property type="match status" value="1"/>
</dbReference>
<evidence type="ECO:0000313" key="13">
    <source>
        <dbReference type="Proteomes" id="UP001241848"/>
    </source>
</evidence>
<keyword evidence="5 10" id="KW-1133">Transmembrane helix</keyword>
<evidence type="ECO:0000313" key="12">
    <source>
        <dbReference type="EMBL" id="MDP4098809.1"/>
    </source>
</evidence>
<feature type="transmembrane region" description="Helical" evidence="10">
    <location>
        <begin position="390"/>
        <end position="413"/>
    </location>
</feature>
<keyword evidence="10" id="KW-0050">Antiport</keyword>
<keyword evidence="13" id="KW-1185">Reference proteome</keyword>
<evidence type="ECO:0000256" key="6">
    <source>
        <dbReference type="ARBA" id="ARBA00023053"/>
    </source>
</evidence>
<feature type="transmembrane region" description="Helical" evidence="10">
    <location>
        <begin position="84"/>
        <end position="107"/>
    </location>
</feature>
<dbReference type="Pfam" id="PF00999">
    <property type="entry name" value="Na_H_Exchanger"/>
    <property type="match status" value="1"/>
</dbReference>
<dbReference type="EMBL" id="JAPCKK010000030">
    <property type="protein sequence ID" value="MDP4098809.1"/>
    <property type="molecule type" value="Genomic_DNA"/>
</dbReference>
<feature type="transmembrane region" description="Helical" evidence="10">
    <location>
        <begin position="31"/>
        <end position="49"/>
    </location>
</feature>
<feature type="transmembrane region" description="Helical" evidence="10">
    <location>
        <begin position="274"/>
        <end position="294"/>
    </location>
</feature>
<feature type="domain" description="Cation/H+ exchanger transmembrane" evidence="11">
    <location>
        <begin position="10"/>
        <end position="412"/>
    </location>
</feature>
<comment type="similarity">
    <text evidence="10">Belongs to the monovalent cation:proton antiporter 1 (CPA1) transporter (TC 2.A.36) family.</text>
</comment>
<keyword evidence="6 10" id="KW-0915">Sodium</keyword>
<dbReference type="InterPro" id="IPR006153">
    <property type="entry name" value="Cation/H_exchanger_TM"/>
</dbReference>
<protein>
    <submittedName>
        <fullName evidence="12">Na+/H+ antiporter</fullName>
    </submittedName>
</protein>
<comment type="subcellular location">
    <subcellularLocation>
        <location evidence="1 10">Cell membrane</location>
        <topology evidence="1 10">Multi-pass membrane protein</topology>
    </subcellularLocation>
</comment>
<dbReference type="PANTHER" id="PTHR10110">
    <property type="entry name" value="SODIUM/HYDROGEN EXCHANGER"/>
    <property type="match status" value="1"/>
</dbReference>